<dbReference type="Proteomes" id="UP000019141">
    <property type="component" value="Unassembled WGS sequence"/>
</dbReference>
<feature type="domain" description="Methyltransferase" evidence="1">
    <location>
        <begin position="77"/>
        <end position="169"/>
    </location>
</feature>
<dbReference type="HOGENOM" id="CLU_1140935_0_0_7"/>
<proteinExistence type="predicted"/>
<name>W4LEF4_ENTF1</name>
<reference evidence="2 3" key="1">
    <citation type="journal article" date="2014" name="Nature">
        <title>An environmental bacterial taxon with a large and distinct metabolic repertoire.</title>
        <authorList>
            <person name="Wilson M.C."/>
            <person name="Mori T."/>
            <person name="Ruckert C."/>
            <person name="Uria A.R."/>
            <person name="Helf M.J."/>
            <person name="Takada K."/>
            <person name="Gernert C."/>
            <person name="Steffens U.A."/>
            <person name="Heycke N."/>
            <person name="Schmitt S."/>
            <person name="Rinke C."/>
            <person name="Helfrich E.J."/>
            <person name="Brachmann A.O."/>
            <person name="Gurgui C."/>
            <person name="Wakimoto T."/>
            <person name="Kracht M."/>
            <person name="Crusemann M."/>
            <person name="Hentschel U."/>
            <person name="Abe I."/>
            <person name="Matsunaga S."/>
            <person name="Kalinowski J."/>
            <person name="Takeyama H."/>
            <person name="Piel J."/>
        </authorList>
    </citation>
    <scope>NUCLEOTIDE SEQUENCE [LARGE SCALE GENOMIC DNA]</scope>
    <source>
        <strain evidence="3">TSY1</strain>
    </source>
</reference>
<dbReference type="Pfam" id="PF13649">
    <property type="entry name" value="Methyltransf_25"/>
    <property type="match status" value="1"/>
</dbReference>
<dbReference type="EMBL" id="AZHW01000878">
    <property type="protein sequence ID" value="ETW95726.1"/>
    <property type="molecule type" value="Genomic_DNA"/>
</dbReference>
<dbReference type="SUPFAM" id="SSF53335">
    <property type="entry name" value="S-adenosyl-L-methionine-dependent methyltransferases"/>
    <property type="match status" value="1"/>
</dbReference>
<dbReference type="AlphaFoldDB" id="W4LEF4"/>
<accession>W4LEF4</accession>
<gene>
    <name evidence="2" type="ORF">ETSY1_29420</name>
</gene>
<evidence type="ECO:0000259" key="1">
    <source>
        <dbReference type="Pfam" id="PF13649"/>
    </source>
</evidence>
<comment type="caution">
    <text evidence="2">The sequence shown here is derived from an EMBL/GenBank/DDBJ whole genome shotgun (WGS) entry which is preliminary data.</text>
</comment>
<keyword evidence="3" id="KW-1185">Reference proteome</keyword>
<dbReference type="CDD" id="cd02440">
    <property type="entry name" value="AdoMet_MTases"/>
    <property type="match status" value="1"/>
</dbReference>
<evidence type="ECO:0000313" key="3">
    <source>
        <dbReference type="Proteomes" id="UP000019141"/>
    </source>
</evidence>
<dbReference type="InterPro" id="IPR029063">
    <property type="entry name" value="SAM-dependent_MTases_sf"/>
</dbReference>
<protein>
    <recommendedName>
        <fullName evidence="1">Methyltransferase domain-containing protein</fullName>
    </recommendedName>
</protein>
<dbReference type="InterPro" id="IPR041698">
    <property type="entry name" value="Methyltransf_25"/>
</dbReference>
<dbReference type="Gene3D" id="3.40.50.150">
    <property type="entry name" value="Vaccinia Virus protein VP39"/>
    <property type="match status" value="1"/>
</dbReference>
<sequence length="243" mass="27327">MSSSLTDKWDREWLAYFLTEDPKPFFFAHDQLKRTAEIRHQMPIEVYHTSLFEVEGFGALPPLCIWASGDELIDKRILELGCGPGLLGKQLGQVAAAYLGIDYSRFALQIATLTSPNNCTYLHLSELDAMSPYAGTIDTMVGRFFFIHQNYQNLMWIFQLATMLLKPNGRICADFYLANPAMPQGIVHPARAELDARYPSCAFAYTVPDIEKAAAARGFAVESVMDQIDLQRRFAVFVKKAVA</sequence>
<evidence type="ECO:0000313" key="2">
    <source>
        <dbReference type="EMBL" id="ETW95726.1"/>
    </source>
</evidence>
<organism evidence="2 3">
    <name type="scientific">Entotheonella factor</name>
    <dbReference type="NCBI Taxonomy" id="1429438"/>
    <lineage>
        <taxon>Bacteria</taxon>
        <taxon>Pseudomonadati</taxon>
        <taxon>Nitrospinota/Tectimicrobiota group</taxon>
        <taxon>Candidatus Tectimicrobiota</taxon>
        <taxon>Candidatus Entotheonellia</taxon>
        <taxon>Candidatus Entotheonellales</taxon>
        <taxon>Candidatus Entotheonellaceae</taxon>
        <taxon>Candidatus Entotheonella</taxon>
    </lineage>
</organism>